<reference evidence="7" key="1">
    <citation type="journal article" date="2008" name="Nat. Genet.">
        <title>The Pristionchus pacificus genome provides a unique perspective on nematode lifestyle and parasitism.</title>
        <authorList>
            <person name="Dieterich C."/>
            <person name="Clifton S.W."/>
            <person name="Schuster L.N."/>
            <person name="Chinwalla A."/>
            <person name="Delehaunty K."/>
            <person name="Dinkelacker I."/>
            <person name="Fulton L."/>
            <person name="Fulton R."/>
            <person name="Godfrey J."/>
            <person name="Minx P."/>
            <person name="Mitreva M."/>
            <person name="Roeseler W."/>
            <person name="Tian H."/>
            <person name="Witte H."/>
            <person name="Yang S.P."/>
            <person name="Wilson R.K."/>
            <person name="Sommer R.J."/>
        </authorList>
    </citation>
    <scope>NUCLEOTIDE SEQUENCE [LARGE SCALE GENOMIC DNA]</scope>
    <source>
        <strain evidence="7">PS312</strain>
    </source>
</reference>
<dbReference type="InterPro" id="IPR003406">
    <property type="entry name" value="Glyco_trans_14"/>
</dbReference>
<evidence type="ECO:0000256" key="4">
    <source>
        <dbReference type="ARBA" id="ARBA00023136"/>
    </source>
</evidence>
<comment type="subcellular location">
    <subcellularLocation>
        <location evidence="1">Membrane</location>
        <topology evidence="1">Single-pass type II membrane protein</topology>
    </subcellularLocation>
</comment>
<evidence type="ECO:0000256" key="3">
    <source>
        <dbReference type="ARBA" id="ARBA00022679"/>
    </source>
</evidence>
<keyword evidence="7" id="KW-1185">Reference proteome</keyword>
<dbReference type="GO" id="GO:0016757">
    <property type="term" value="F:glycosyltransferase activity"/>
    <property type="evidence" value="ECO:0007669"/>
    <property type="project" value="UniProtKB-KW"/>
</dbReference>
<keyword evidence="4" id="KW-0472">Membrane</keyword>
<evidence type="ECO:0000313" key="7">
    <source>
        <dbReference type="Proteomes" id="UP000005239"/>
    </source>
</evidence>
<dbReference type="PANTHER" id="PTHR46671:SF7">
    <property type="entry name" value="CORE-2_I-BRANCHING ENZYME"/>
    <property type="match status" value="1"/>
</dbReference>
<keyword evidence="2" id="KW-0328">Glycosyltransferase</keyword>
<dbReference type="Pfam" id="PF02485">
    <property type="entry name" value="Branch"/>
    <property type="match status" value="1"/>
</dbReference>
<keyword evidence="3" id="KW-0808">Transferase</keyword>
<evidence type="ECO:0000256" key="2">
    <source>
        <dbReference type="ARBA" id="ARBA00022676"/>
    </source>
</evidence>
<sequence length="762" mass="86602">MFSIRKSRRFVHFFALLTALYFIACNIKYVFSALKWLIPFAPTVASSQLFTYFPHDIDCSRVFAGDVNYTQSVSKFRLTLGELGLSMGCDRITARFSSAPAFHEPYSIAYVKTVYQDYQFLEQQMWNTYTRRNWYCFSVDHKAPEAFKKNIAQLAHCLPNVLISNVSREVFSDGFNQNYAHIDCMKTLLSRKYEYLFLLQNHDILARTHRSAVVDREPCPYHRCVENYSRNLGQLGLCPKSFRGDELAACQAANVTYMKGSMQALLPKATADYIVREIDVTTFVDMFSLYFAADEQLFPSLLTTEALKIPGRYSAPCGYPKMLRHVVWFDKKGQCASGNMRHGVCIFGLEDLPSLKNLQPFIINKMLPSFDNGAIQCFNELLLNKSIGIINNDIISLANSNYAQFQRELRQPGFDPATIISFWPTFCRVFVGVEGMIGVVLNALVILLIWRKKLAANLFTYRIGVTVTPMQGALQNLLAAISCQLNESTERFLQVHLFHYDQYIIIIYGPVAWAAEIFSDALLFVFVMAAFGIWELIPSTCILQYLALVKPHYSSMRRLLIAYGVCLVLVGYSMPFCTTFHASVSNRQQFTQTVEKVHNLDKNETVRVYGGFLLSQSENDKSVLSLATNGVFPTYLVGYLIFFWTSRRCYLLLAALGDKRSAQTIVWQVLLHTKFIFWSRGRPEFREIAFLPLLILSLPLGLFGVALVSGMTMDQQTLVLSFSLWLVPIVQALVSLTFVTRIKSTRLRKESVSIAIGAKLSP</sequence>
<accession>A0A2A6CLG4</accession>
<protein>
    <submittedName>
        <fullName evidence="6">Uncharacterized protein</fullName>
    </submittedName>
</protein>
<evidence type="ECO:0000256" key="5">
    <source>
        <dbReference type="ARBA" id="ARBA00023180"/>
    </source>
</evidence>
<evidence type="ECO:0000256" key="1">
    <source>
        <dbReference type="ARBA" id="ARBA00004606"/>
    </source>
</evidence>
<dbReference type="Proteomes" id="UP000005239">
    <property type="component" value="Unassembled WGS sequence"/>
</dbReference>
<dbReference type="GO" id="GO:0016020">
    <property type="term" value="C:membrane"/>
    <property type="evidence" value="ECO:0007669"/>
    <property type="project" value="UniProtKB-SubCell"/>
</dbReference>
<proteinExistence type="predicted"/>
<gene>
    <name evidence="6" type="primary">WBGene00279754</name>
</gene>
<reference evidence="6" key="2">
    <citation type="submission" date="2022-06" db="UniProtKB">
        <authorList>
            <consortium name="EnsemblMetazoa"/>
        </authorList>
    </citation>
    <scope>IDENTIFICATION</scope>
    <source>
        <strain evidence="6">PS312</strain>
    </source>
</reference>
<organism evidence="6 7">
    <name type="scientific">Pristionchus pacificus</name>
    <name type="common">Parasitic nematode worm</name>
    <dbReference type="NCBI Taxonomy" id="54126"/>
    <lineage>
        <taxon>Eukaryota</taxon>
        <taxon>Metazoa</taxon>
        <taxon>Ecdysozoa</taxon>
        <taxon>Nematoda</taxon>
        <taxon>Chromadorea</taxon>
        <taxon>Rhabditida</taxon>
        <taxon>Rhabditina</taxon>
        <taxon>Diplogasteromorpha</taxon>
        <taxon>Diplogasteroidea</taxon>
        <taxon>Neodiplogasteridae</taxon>
        <taxon>Pristionchus</taxon>
    </lineage>
</organism>
<dbReference type="EnsemblMetazoa" id="PPA41385.1">
    <property type="protein sequence ID" value="PPA41385.1"/>
    <property type="gene ID" value="WBGene00279754"/>
</dbReference>
<dbReference type="OrthoDB" id="2019572at2759"/>
<name>A0A2A6CLG4_PRIPA</name>
<dbReference type="PANTHER" id="PTHR46671">
    <property type="entry name" value="PROTEIN CBG11221"/>
    <property type="match status" value="1"/>
</dbReference>
<keyword evidence="5" id="KW-0325">Glycoprotein</keyword>
<evidence type="ECO:0000313" key="6">
    <source>
        <dbReference type="EnsemblMetazoa" id="PPA41385.1"/>
    </source>
</evidence>
<accession>A0A8R1Z2T5</accession>
<dbReference type="AlphaFoldDB" id="A0A2A6CLG4"/>